<protein>
    <submittedName>
        <fullName evidence="1">Uncharacterized protein</fullName>
    </submittedName>
</protein>
<evidence type="ECO:0000313" key="2">
    <source>
        <dbReference type="Proteomes" id="UP000653156"/>
    </source>
</evidence>
<dbReference type="Proteomes" id="UP000653156">
    <property type="component" value="Chromosome"/>
</dbReference>
<organism evidence="1 2">
    <name type="scientific">Paralysiella testudinis</name>
    <dbReference type="NCBI Taxonomy" id="2809020"/>
    <lineage>
        <taxon>Bacteria</taxon>
        <taxon>Pseudomonadati</taxon>
        <taxon>Pseudomonadota</taxon>
        <taxon>Betaproteobacteria</taxon>
        <taxon>Neisseriales</taxon>
        <taxon>Neisseriaceae</taxon>
        <taxon>Paralysiella</taxon>
    </lineage>
</organism>
<keyword evidence="2" id="KW-1185">Reference proteome</keyword>
<dbReference type="KEGG" id="ptes:JQU52_01005"/>
<dbReference type="EMBL" id="CP069798">
    <property type="protein sequence ID" value="QRQ82057.1"/>
    <property type="molecule type" value="Genomic_DNA"/>
</dbReference>
<evidence type="ECO:0000313" key="1">
    <source>
        <dbReference type="EMBL" id="QRQ82057.1"/>
    </source>
</evidence>
<dbReference type="RefSeq" id="WP_230339352.1">
    <property type="nucleotide sequence ID" value="NZ_CP069798.1"/>
</dbReference>
<gene>
    <name evidence="1" type="ORF">JQU52_01005</name>
</gene>
<name>A0A892ZJR4_9NEIS</name>
<sequence length="82" mass="9785">MMRRYLYHIAIALDQLLNAALGGYADETLSSRAYRRASIADAKRRWRWAHKLIDGLFFWQAEHCKKSYEMEVLRRHLPVDFS</sequence>
<dbReference type="AlphaFoldDB" id="A0A892ZJR4"/>
<reference evidence="1" key="1">
    <citation type="submission" date="2021-02" db="EMBL/GenBank/DDBJ databases">
        <title>Neisseriaceae sp. 26B isolated from the cloaca of a Common Toad-headed Turtle (Mesoclemmys nasuta).</title>
        <authorList>
            <person name="Spergser J."/>
            <person name="Busse H.-J."/>
        </authorList>
    </citation>
    <scope>NUCLEOTIDE SEQUENCE</scope>
    <source>
        <strain evidence="1">26B</strain>
    </source>
</reference>
<proteinExistence type="predicted"/>
<accession>A0A892ZJR4</accession>